<evidence type="ECO:0008006" key="6">
    <source>
        <dbReference type="Google" id="ProtNLM"/>
    </source>
</evidence>
<dbReference type="PANTHER" id="PTHR24348:SF72">
    <property type="entry name" value="SERINE_THREONINE PROTEIN KINASE"/>
    <property type="match status" value="1"/>
</dbReference>
<dbReference type="SUPFAM" id="SSF50729">
    <property type="entry name" value="PH domain-like"/>
    <property type="match status" value="1"/>
</dbReference>
<dbReference type="Gene3D" id="2.30.29.30">
    <property type="entry name" value="Pleckstrin-homology domain (PH domain)/Phosphotyrosine-binding domain (PTB)"/>
    <property type="match status" value="1"/>
</dbReference>
<feature type="region of interest" description="Disordered" evidence="1">
    <location>
        <begin position="358"/>
        <end position="378"/>
    </location>
</feature>
<dbReference type="Gene3D" id="3.30.200.20">
    <property type="entry name" value="Phosphorylase Kinase, domain 1"/>
    <property type="match status" value="1"/>
</dbReference>
<dbReference type="Pfam" id="PF00069">
    <property type="entry name" value="Pkinase"/>
    <property type="match status" value="2"/>
</dbReference>
<dbReference type="SMART" id="SM00233">
    <property type="entry name" value="PH"/>
    <property type="match status" value="1"/>
</dbReference>
<dbReference type="CDD" id="cd14008">
    <property type="entry name" value="STKc_LKB1_CaMKK"/>
    <property type="match status" value="1"/>
</dbReference>
<dbReference type="InterPro" id="IPR045269">
    <property type="entry name" value="Atg1-like"/>
</dbReference>
<feature type="region of interest" description="Disordered" evidence="1">
    <location>
        <begin position="539"/>
        <end position="562"/>
    </location>
</feature>
<dbReference type="InterPro" id="IPR001849">
    <property type="entry name" value="PH_domain"/>
</dbReference>
<keyword evidence="5" id="KW-1185">Reference proteome</keyword>
<feature type="domain" description="PH" evidence="2">
    <location>
        <begin position="24"/>
        <end position="129"/>
    </location>
</feature>
<evidence type="ECO:0000259" key="3">
    <source>
        <dbReference type="PROSITE" id="PS50011"/>
    </source>
</evidence>
<dbReference type="InterPro" id="IPR011993">
    <property type="entry name" value="PH-like_dom_sf"/>
</dbReference>
<feature type="domain" description="Protein kinase" evidence="3">
    <location>
        <begin position="149"/>
        <end position="482"/>
    </location>
</feature>
<proteinExistence type="predicted"/>
<name>A0A8K1FLU8_PYTOL</name>
<sequence length="768" mass="85527">MGVSLFDRGCLGGSATAKETIVQKVAYEGMLRYQSKAGKWKERWFVLDPVDFSLVKCIGSTRQPSVTHGSICKRLQVAEVRPLSLEVSTDAVAQAGIGIRTKHGQTIRFLTKTKDEEIAWMKAMRPFSLGFTDGMTERIATRELLAGKYAFVRELGRGAAGIVSLYTYQGQPYAIKKFVPQKAKGVPNRRAVPATGAVSGPTDRNRSPHSVQEIPEEIRREIALLKKASHLPYVIKLHDVILDPEQGNYHLVMEYMGGGAIAEWDGDRKCYVSTKQNKSMSRLEEKTVRLYMTQVLLGLQALHQNHLCHRDIKPENLMATDDRSVCKIGDLGVAHYFREENGELKEEANPEAIELWSVDDGNHSPQGQPSTVTSNNSSLKGMLKSTKGTYQFLPPEALSGDEFDGFKADIWAVGVTMYALLFGYLPFYSNDLVKLFEKIENDAVVFPSSCQDNELKGLLQQLLEKDPEKRISIDTVLQHGWFHRQVDSKALQLQVHALKRAPALCVDASDLGGAVSVLQSRFELLSKAMQHSTLKDLQEAASAPLKEPPSSQDVASTPYQPRPIQTSDVILPDWMQLDRETLAAQLHFDWCRSKHLAGWVHGPMRDDGARVHPSLVPIRDLPSDAHELNLRCVDETLKCILALGCRVEKKRTRFSWSSSSRSPPTSSCNRAITSSSSLLPVDMITLSWKMLLLLEMLAENAHEVWADGYIKNSWRHGQLFDAEAKTHPSLRPFVTLGESEKQLSRDGVSTVLKACLALGYSITCSRSS</sequence>
<evidence type="ECO:0000313" key="4">
    <source>
        <dbReference type="EMBL" id="TMW63043.1"/>
    </source>
</evidence>
<dbReference type="Proteomes" id="UP000794436">
    <property type="component" value="Unassembled WGS sequence"/>
</dbReference>
<gene>
    <name evidence="4" type="ORF">Poli38472_005661</name>
</gene>
<dbReference type="SMART" id="SM00220">
    <property type="entry name" value="S_TKc"/>
    <property type="match status" value="1"/>
</dbReference>
<dbReference type="AlphaFoldDB" id="A0A8K1FLU8"/>
<dbReference type="Pfam" id="PF02026">
    <property type="entry name" value="RyR"/>
    <property type="match status" value="2"/>
</dbReference>
<protein>
    <recommendedName>
        <fullName evidence="6">Non-specific serine/threonine protein kinase</fullName>
    </recommendedName>
</protein>
<dbReference type="Gene3D" id="1.10.510.10">
    <property type="entry name" value="Transferase(Phosphotransferase) domain 1"/>
    <property type="match status" value="1"/>
</dbReference>
<accession>A0A8K1FLU8</accession>
<dbReference type="GO" id="GO:0005737">
    <property type="term" value="C:cytoplasm"/>
    <property type="evidence" value="ECO:0007669"/>
    <property type="project" value="TreeGrafter"/>
</dbReference>
<dbReference type="PROSITE" id="PS50003">
    <property type="entry name" value="PH_DOMAIN"/>
    <property type="match status" value="1"/>
</dbReference>
<dbReference type="PANTHER" id="PTHR24348">
    <property type="entry name" value="SERINE/THREONINE-PROTEIN KINASE UNC-51-RELATED"/>
    <property type="match status" value="1"/>
</dbReference>
<dbReference type="GO" id="GO:0005524">
    <property type="term" value="F:ATP binding"/>
    <property type="evidence" value="ECO:0007669"/>
    <property type="project" value="InterPro"/>
</dbReference>
<comment type="caution">
    <text evidence="4">The sequence shown here is derived from an EMBL/GenBank/DDBJ whole genome shotgun (WGS) entry which is preliminary data.</text>
</comment>
<dbReference type="GO" id="GO:0010506">
    <property type="term" value="P:regulation of autophagy"/>
    <property type="evidence" value="ECO:0007669"/>
    <property type="project" value="InterPro"/>
</dbReference>
<evidence type="ECO:0000259" key="2">
    <source>
        <dbReference type="PROSITE" id="PS50003"/>
    </source>
</evidence>
<evidence type="ECO:0000256" key="1">
    <source>
        <dbReference type="SAM" id="MobiDB-lite"/>
    </source>
</evidence>
<evidence type="ECO:0000313" key="5">
    <source>
        <dbReference type="Proteomes" id="UP000794436"/>
    </source>
</evidence>
<dbReference type="CDD" id="cd00821">
    <property type="entry name" value="PH"/>
    <property type="match status" value="1"/>
</dbReference>
<dbReference type="FunFam" id="1.10.510.10:FF:002953">
    <property type="match status" value="1"/>
</dbReference>
<feature type="region of interest" description="Disordered" evidence="1">
    <location>
        <begin position="189"/>
        <end position="211"/>
    </location>
</feature>
<dbReference type="SUPFAM" id="SSF56112">
    <property type="entry name" value="Protein kinase-like (PK-like)"/>
    <property type="match status" value="1"/>
</dbReference>
<dbReference type="InterPro" id="IPR011009">
    <property type="entry name" value="Kinase-like_dom_sf"/>
</dbReference>
<reference evidence="4" key="1">
    <citation type="submission" date="2019-03" db="EMBL/GenBank/DDBJ databases">
        <title>Long read genome sequence of the mycoparasitic Pythium oligandrum ATCC 38472 isolated from sugarbeet rhizosphere.</title>
        <authorList>
            <person name="Gaulin E."/>
        </authorList>
    </citation>
    <scope>NUCLEOTIDE SEQUENCE</scope>
    <source>
        <strain evidence="4">ATCC 38472_TT</strain>
    </source>
</reference>
<dbReference type="EMBL" id="SPLM01000073">
    <property type="protein sequence ID" value="TMW63043.1"/>
    <property type="molecule type" value="Genomic_DNA"/>
</dbReference>
<dbReference type="InterPro" id="IPR000719">
    <property type="entry name" value="Prot_kinase_dom"/>
</dbReference>
<dbReference type="OrthoDB" id="68483at2759"/>
<dbReference type="InterPro" id="IPR003032">
    <property type="entry name" value="Ryanodine_rcpt"/>
</dbReference>
<dbReference type="GO" id="GO:0004674">
    <property type="term" value="F:protein serine/threonine kinase activity"/>
    <property type="evidence" value="ECO:0007669"/>
    <property type="project" value="InterPro"/>
</dbReference>
<feature type="compositionally biased region" description="Polar residues" evidence="1">
    <location>
        <begin position="363"/>
        <end position="378"/>
    </location>
</feature>
<dbReference type="PROSITE" id="PS50011">
    <property type="entry name" value="PROTEIN_KINASE_DOM"/>
    <property type="match status" value="1"/>
</dbReference>
<organism evidence="4 5">
    <name type="scientific">Pythium oligandrum</name>
    <name type="common">Mycoparasitic fungus</name>
    <dbReference type="NCBI Taxonomy" id="41045"/>
    <lineage>
        <taxon>Eukaryota</taxon>
        <taxon>Sar</taxon>
        <taxon>Stramenopiles</taxon>
        <taxon>Oomycota</taxon>
        <taxon>Peronosporomycetes</taxon>
        <taxon>Pythiales</taxon>
        <taxon>Pythiaceae</taxon>
        <taxon>Pythium</taxon>
    </lineage>
</organism>
<feature type="compositionally biased region" description="Polar residues" evidence="1">
    <location>
        <begin position="549"/>
        <end position="562"/>
    </location>
</feature>
<dbReference type="Gene3D" id="1.10.490.160">
    <property type="match status" value="2"/>
</dbReference>